<feature type="compositionally biased region" description="Polar residues" evidence="1">
    <location>
        <begin position="195"/>
        <end position="214"/>
    </location>
</feature>
<accession>A0A2P4PIA1</accession>
<keyword evidence="4" id="KW-1185">Reference proteome</keyword>
<gene>
    <name evidence="3" type="ORF">GLOIN_2v1669508</name>
</gene>
<evidence type="ECO:0000256" key="2">
    <source>
        <dbReference type="SAM" id="Phobius"/>
    </source>
</evidence>
<dbReference type="Proteomes" id="UP000018888">
    <property type="component" value="Unassembled WGS sequence"/>
</dbReference>
<feature type="transmembrane region" description="Helical" evidence="2">
    <location>
        <begin position="6"/>
        <end position="29"/>
    </location>
</feature>
<dbReference type="VEuPathDB" id="FungiDB:RhiirFUN_025458"/>
<evidence type="ECO:0000313" key="4">
    <source>
        <dbReference type="Proteomes" id="UP000018888"/>
    </source>
</evidence>
<feature type="transmembrane region" description="Helical" evidence="2">
    <location>
        <begin position="268"/>
        <end position="288"/>
    </location>
</feature>
<evidence type="ECO:0000313" key="3">
    <source>
        <dbReference type="EMBL" id="POG65125.1"/>
    </source>
</evidence>
<sequence>MVAISIIIIYIVCFISMVCAICTAIKLYVTGKNYLIAILAVAMAVGEFIILLSIIWISDFKHGVPKTFCYVQALAFQYAVYVQIVTALCFAFHIYQLLVHFKQGTSQKLQQFYMIFIAIIPVVVVIIATVVTIKVDAIGPLAINCDIKRPVWARLIGYSGFNLLLTFPGVYFSGRAAFQVFRHLDQFKSKISNGTDSNDSTRAMTGNRNNTNDTSPHEIQIHVDSNHEITNSEATTTSGTRTTITAHRRPRSQSRANQIKAYNMTKAAAIRMVLFACGFALINVLASFQTVSMILKEGLFGEVHNEGIGGNDLAGAFMGSMLFLVFGLPRNMKRCFSRENSDLS</sequence>
<feature type="compositionally biased region" description="Low complexity" evidence="1">
    <location>
        <begin position="233"/>
        <end position="245"/>
    </location>
</feature>
<evidence type="ECO:0000256" key="1">
    <source>
        <dbReference type="SAM" id="MobiDB-lite"/>
    </source>
</evidence>
<feature type="transmembrane region" description="Helical" evidence="2">
    <location>
        <begin position="36"/>
        <end position="58"/>
    </location>
</feature>
<organism evidence="3 4">
    <name type="scientific">Rhizophagus irregularis (strain DAOM 181602 / DAOM 197198 / MUCL 43194)</name>
    <name type="common">Arbuscular mycorrhizal fungus</name>
    <name type="synonym">Glomus intraradices</name>
    <dbReference type="NCBI Taxonomy" id="747089"/>
    <lineage>
        <taxon>Eukaryota</taxon>
        <taxon>Fungi</taxon>
        <taxon>Fungi incertae sedis</taxon>
        <taxon>Mucoromycota</taxon>
        <taxon>Glomeromycotina</taxon>
        <taxon>Glomeromycetes</taxon>
        <taxon>Glomerales</taxon>
        <taxon>Glomeraceae</taxon>
        <taxon>Rhizophagus</taxon>
    </lineage>
</organism>
<feature type="transmembrane region" description="Helical" evidence="2">
    <location>
        <begin position="111"/>
        <end position="131"/>
    </location>
</feature>
<name>A0A2P4PIA1_RHIID</name>
<feature type="transmembrane region" description="Helical" evidence="2">
    <location>
        <begin position="308"/>
        <end position="328"/>
    </location>
</feature>
<feature type="transmembrane region" description="Helical" evidence="2">
    <location>
        <begin position="78"/>
        <end position="99"/>
    </location>
</feature>
<dbReference type="EMBL" id="AUPC02000222">
    <property type="protein sequence ID" value="POG65125.1"/>
    <property type="molecule type" value="Genomic_DNA"/>
</dbReference>
<feature type="region of interest" description="Disordered" evidence="1">
    <location>
        <begin position="233"/>
        <end position="252"/>
    </location>
</feature>
<keyword evidence="2" id="KW-0472">Membrane</keyword>
<dbReference type="AlphaFoldDB" id="A0A2P4PIA1"/>
<keyword evidence="2" id="KW-0812">Transmembrane</keyword>
<dbReference type="Gene3D" id="1.20.1070.10">
    <property type="entry name" value="Rhodopsin 7-helix transmembrane proteins"/>
    <property type="match status" value="1"/>
</dbReference>
<proteinExistence type="predicted"/>
<reference evidence="3 4" key="1">
    <citation type="journal article" date="2013" name="Proc. Natl. Acad. Sci. U.S.A.">
        <title>Genome of an arbuscular mycorrhizal fungus provides insight into the oldest plant symbiosis.</title>
        <authorList>
            <person name="Tisserant E."/>
            <person name="Malbreil M."/>
            <person name="Kuo A."/>
            <person name="Kohler A."/>
            <person name="Symeonidi A."/>
            <person name="Balestrini R."/>
            <person name="Charron P."/>
            <person name="Duensing N."/>
            <person name="Frei Dit Frey N."/>
            <person name="Gianinazzi-Pearson V."/>
            <person name="Gilbert L.B."/>
            <person name="Handa Y."/>
            <person name="Herr J.R."/>
            <person name="Hijri M."/>
            <person name="Koul R."/>
            <person name="Kawaguchi M."/>
            <person name="Krajinski F."/>
            <person name="Lammers P.J."/>
            <person name="Masclaux F.G."/>
            <person name="Murat C."/>
            <person name="Morin E."/>
            <person name="Ndikumana S."/>
            <person name="Pagni M."/>
            <person name="Petitpierre D."/>
            <person name="Requena N."/>
            <person name="Rosikiewicz P."/>
            <person name="Riley R."/>
            <person name="Saito K."/>
            <person name="San Clemente H."/>
            <person name="Shapiro H."/>
            <person name="van Tuinen D."/>
            <person name="Becard G."/>
            <person name="Bonfante P."/>
            <person name="Paszkowski U."/>
            <person name="Shachar-Hill Y.Y."/>
            <person name="Tuskan G.A."/>
            <person name="Young P.W."/>
            <person name="Sanders I.R."/>
            <person name="Henrissat B."/>
            <person name="Rensing S.A."/>
            <person name="Grigoriev I.V."/>
            <person name="Corradi N."/>
            <person name="Roux C."/>
            <person name="Martin F."/>
        </authorList>
    </citation>
    <scope>NUCLEOTIDE SEQUENCE [LARGE SCALE GENOMIC DNA]</scope>
    <source>
        <strain evidence="3 4">DAOM 197198</strain>
    </source>
</reference>
<reference evidence="3 4" key="2">
    <citation type="journal article" date="2018" name="New Phytol.">
        <title>High intraspecific genome diversity in the model arbuscular mycorrhizal symbiont Rhizophagus irregularis.</title>
        <authorList>
            <person name="Chen E.C.H."/>
            <person name="Morin E."/>
            <person name="Beaudet D."/>
            <person name="Noel J."/>
            <person name="Yildirir G."/>
            <person name="Ndikumana S."/>
            <person name="Charron P."/>
            <person name="St-Onge C."/>
            <person name="Giorgi J."/>
            <person name="Kruger M."/>
            <person name="Marton T."/>
            <person name="Ropars J."/>
            <person name="Grigoriev I.V."/>
            <person name="Hainaut M."/>
            <person name="Henrissat B."/>
            <person name="Roux C."/>
            <person name="Martin F."/>
            <person name="Corradi N."/>
        </authorList>
    </citation>
    <scope>NUCLEOTIDE SEQUENCE [LARGE SCALE GENOMIC DNA]</scope>
    <source>
        <strain evidence="3 4">DAOM 197198</strain>
    </source>
</reference>
<feature type="transmembrane region" description="Helical" evidence="2">
    <location>
        <begin position="151"/>
        <end position="172"/>
    </location>
</feature>
<comment type="caution">
    <text evidence="3">The sequence shown here is derived from an EMBL/GenBank/DDBJ whole genome shotgun (WGS) entry which is preliminary data.</text>
</comment>
<feature type="region of interest" description="Disordered" evidence="1">
    <location>
        <begin position="195"/>
        <end position="216"/>
    </location>
</feature>
<protein>
    <recommendedName>
        <fullName evidence="5">G-protein coupled receptors family 1 profile domain-containing protein</fullName>
    </recommendedName>
</protein>
<evidence type="ECO:0008006" key="5">
    <source>
        <dbReference type="Google" id="ProtNLM"/>
    </source>
</evidence>
<keyword evidence="2" id="KW-1133">Transmembrane helix</keyword>